<dbReference type="InterPro" id="IPR012302">
    <property type="entry name" value="Malic_NAD-bd"/>
</dbReference>
<evidence type="ECO:0000313" key="7">
    <source>
        <dbReference type="EMBL" id="KKO18710.1"/>
    </source>
</evidence>
<evidence type="ECO:0000259" key="6">
    <source>
        <dbReference type="SMART" id="SM01274"/>
    </source>
</evidence>
<dbReference type="Pfam" id="PF03949">
    <property type="entry name" value="Malic_M"/>
    <property type="match status" value="1"/>
</dbReference>
<dbReference type="SMART" id="SM00919">
    <property type="entry name" value="Malic_M"/>
    <property type="match status" value="1"/>
</dbReference>
<dbReference type="InterPro" id="IPR015884">
    <property type="entry name" value="Malic_enzyme_CS"/>
</dbReference>
<protein>
    <submittedName>
        <fullName evidence="7">Malate dehydrogenase</fullName>
    </submittedName>
</protein>
<dbReference type="InterPro" id="IPR046346">
    <property type="entry name" value="Aminoacid_DH-like_N_sf"/>
</dbReference>
<dbReference type="CDD" id="cd05311">
    <property type="entry name" value="NAD_bind_2_malic_enz"/>
    <property type="match status" value="1"/>
</dbReference>
<dbReference type="InterPro" id="IPR045213">
    <property type="entry name" value="Malic_NAD-bd_bact_type"/>
</dbReference>
<proteinExistence type="predicted"/>
<dbReference type="PANTHER" id="PTHR43237:SF4">
    <property type="entry name" value="NADP-DEPENDENT MALIC ENZYME"/>
    <property type="match status" value="1"/>
</dbReference>
<dbReference type="GO" id="GO:0046872">
    <property type="term" value="F:metal ion binding"/>
    <property type="evidence" value="ECO:0007669"/>
    <property type="project" value="UniProtKB-KW"/>
</dbReference>
<dbReference type="PROSITE" id="PS00331">
    <property type="entry name" value="MALIC_ENZYMES"/>
    <property type="match status" value="1"/>
</dbReference>
<dbReference type="EMBL" id="LAQJ01000239">
    <property type="protein sequence ID" value="KKO18710.1"/>
    <property type="molecule type" value="Genomic_DNA"/>
</dbReference>
<dbReference type="InterPro" id="IPR036291">
    <property type="entry name" value="NAD(P)-bd_dom_sf"/>
</dbReference>
<feature type="domain" description="Malic enzyme NAD-binding" evidence="5">
    <location>
        <begin position="237"/>
        <end position="460"/>
    </location>
</feature>
<evidence type="ECO:0000256" key="2">
    <source>
        <dbReference type="ARBA" id="ARBA00001946"/>
    </source>
</evidence>
<dbReference type="Gene3D" id="3.40.50.720">
    <property type="entry name" value="NAD(P)-binding Rossmann-like Domain"/>
    <property type="match status" value="1"/>
</dbReference>
<dbReference type="InterPro" id="IPR051674">
    <property type="entry name" value="Malate_Decarboxylase"/>
</dbReference>
<dbReference type="GO" id="GO:0051287">
    <property type="term" value="F:NAD binding"/>
    <property type="evidence" value="ECO:0007669"/>
    <property type="project" value="InterPro"/>
</dbReference>
<dbReference type="Proteomes" id="UP000034954">
    <property type="component" value="Unassembled WGS sequence"/>
</dbReference>
<evidence type="ECO:0000259" key="5">
    <source>
        <dbReference type="SMART" id="SM00919"/>
    </source>
</evidence>
<keyword evidence="4" id="KW-0560">Oxidoreductase</keyword>
<evidence type="ECO:0000256" key="4">
    <source>
        <dbReference type="ARBA" id="ARBA00023002"/>
    </source>
</evidence>
<name>A0A0M2USX5_9BACT</name>
<dbReference type="PATRIC" id="fig|380242.3.peg.3215"/>
<dbReference type="GO" id="GO:0016616">
    <property type="term" value="F:oxidoreductase activity, acting on the CH-OH group of donors, NAD or NADP as acceptor"/>
    <property type="evidence" value="ECO:0007669"/>
    <property type="project" value="InterPro"/>
</dbReference>
<dbReference type="SUPFAM" id="SSF51735">
    <property type="entry name" value="NAD(P)-binding Rossmann-fold domains"/>
    <property type="match status" value="1"/>
</dbReference>
<gene>
    <name evidence="7" type="ORF">BROFUL_02589</name>
</gene>
<dbReference type="SUPFAM" id="SSF53223">
    <property type="entry name" value="Aminoacid dehydrogenase-like, N-terminal domain"/>
    <property type="match status" value="1"/>
</dbReference>
<dbReference type="Pfam" id="PF00390">
    <property type="entry name" value="malic"/>
    <property type="match status" value="1"/>
</dbReference>
<keyword evidence="8" id="KW-1185">Reference proteome</keyword>
<dbReference type="AlphaFoldDB" id="A0A0M2USX5"/>
<reference evidence="7 8" key="1">
    <citation type="journal article" date="2013" name="BMC Microbiol.">
        <title>Identification of the type II cytochrome c maturation pathway in anammox bacteria by comparative genomics.</title>
        <authorList>
            <person name="Ferousi C."/>
            <person name="Speth D.R."/>
            <person name="Reimann J."/>
            <person name="Op den Camp H.J."/>
            <person name="Allen J.W."/>
            <person name="Keltjens J.T."/>
            <person name="Jetten M.S."/>
        </authorList>
    </citation>
    <scope>NUCLEOTIDE SEQUENCE [LARGE SCALE GENOMIC DNA]</scope>
    <source>
        <strain evidence="7">RU1</strain>
    </source>
</reference>
<accession>A0A0M2USX5</accession>
<comment type="caution">
    <text evidence="7">The sequence shown here is derived from an EMBL/GenBank/DDBJ whole genome shotgun (WGS) entry which is preliminary data.</text>
</comment>
<sequence length="471" mass="50915">MRIVENLVTFRLRLKNSPGTLGKALTTIGKSGGSMGNIQIIKADKDFKIRDLAVYVSTDEQVKEIVNTLSALGKDHVEVISVKDKVFELHEKGKISISNRIGITTFEDLSRVYTPGVAKVCKAIQKRPELAREYTIIKNTVAVVTDGTAILGLGDIGPVAGMPVMEGKAMLFKAFGNIDAFPILLNTRDTDEIVKTMVNISSTFGGINLEDISAPRCFEIERRLKEILPVPVFHDDQHGTAVVCLAGLLNALKVVNKTIENISAVISGAGAAGISIAHMLIHAGAKDIVVCDTSGIIYKGRTTNMNLEKEALAQITNQKNERGTIADAMVGKDVFIGVSGPNSITRDMVKTMQKDSIVFAMANPNPEIEPDLIEDIARIVATGRSDYHNQINNVLCFPGLFRGALDSGATTINDTMNMAAAYAIAHAIEEEHLSEDYIIPSVFNEKVHKNVARAVADAAMKTGVARRNIFS</sequence>
<dbReference type="GO" id="GO:0004470">
    <property type="term" value="F:malic enzyme activity"/>
    <property type="evidence" value="ECO:0007669"/>
    <property type="project" value="InterPro"/>
</dbReference>
<organism evidence="7 8">
    <name type="scientific">Candidatus Brocadia fulgida</name>
    <dbReference type="NCBI Taxonomy" id="380242"/>
    <lineage>
        <taxon>Bacteria</taxon>
        <taxon>Pseudomonadati</taxon>
        <taxon>Planctomycetota</taxon>
        <taxon>Candidatus Brocadiia</taxon>
        <taxon>Candidatus Brocadiales</taxon>
        <taxon>Candidatus Brocadiaceae</taxon>
        <taxon>Candidatus Brocadia</taxon>
    </lineage>
</organism>
<evidence type="ECO:0000256" key="1">
    <source>
        <dbReference type="ARBA" id="ARBA00001936"/>
    </source>
</evidence>
<evidence type="ECO:0000256" key="3">
    <source>
        <dbReference type="ARBA" id="ARBA00022723"/>
    </source>
</evidence>
<dbReference type="InterPro" id="IPR012301">
    <property type="entry name" value="Malic_N_dom"/>
</dbReference>
<comment type="cofactor">
    <cofactor evidence="2">
        <name>Mg(2+)</name>
        <dbReference type="ChEBI" id="CHEBI:18420"/>
    </cofactor>
</comment>
<feature type="domain" description="Malic enzyme N-terminal" evidence="6">
    <location>
        <begin position="92"/>
        <end position="225"/>
    </location>
</feature>
<dbReference type="SMART" id="SM01274">
    <property type="entry name" value="malic"/>
    <property type="match status" value="1"/>
</dbReference>
<keyword evidence="3" id="KW-0479">Metal-binding</keyword>
<comment type="cofactor">
    <cofactor evidence="1">
        <name>Mn(2+)</name>
        <dbReference type="ChEBI" id="CHEBI:29035"/>
    </cofactor>
</comment>
<dbReference type="PANTHER" id="PTHR43237">
    <property type="entry name" value="NADP-DEPENDENT MALIC ENZYME"/>
    <property type="match status" value="1"/>
</dbReference>
<dbReference type="FunFam" id="3.40.50.720:FF:000095">
    <property type="entry name" value="NADP-dependent malic enzyme"/>
    <property type="match status" value="1"/>
</dbReference>
<evidence type="ECO:0000313" key="8">
    <source>
        <dbReference type="Proteomes" id="UP000034954"/>
    </source>
</evidence>
<dbReference type="Gene3D" id="3.40.50.10380">
    <property type="entry name" value="Malic enzyme, N-terminal domain"/>
    <property type="match status" value="1"/>
</dbReference>
<dbReference type="InterPro" id="IPR037062">
    <property type="entry name" value="Malic_N_dom_sf"/>
</dbReference>